<feature type="transmembrane region" description="Helical" evidence="1">
    <location>
        <begin position="6"/>
        <end position="33"/>
    </location>
</feature>
<dbReference type="EMBL" id="KB096324">
    <property type="protein sequence ID" value="ESO06687.1"/>
    <property type="molecule type" value="Genomic_DNA"/>
</dbReference>
<evidence type="ECO:0000313" key="2">
    <source>
        <dbReference type="EMBL" id="ESO06687.1"/>
    </source>
</evidence>
<name>T1EQU1_HELRO</name>
<organism evidence="3 4">
    <name type="scientific">Helobdella robusta</name>
    <name type="common">Californian leech</name>
    <dbReference type="NCBI Taxonomy" id="6412"/>
    <lineage>
        <taxon>Eukaryota</taxon>
        <taxon>Metazoa</taxon>
        <taxon>Spiralia</taxon>
        <taxon>Lophotrochozoa</taxon>
        <taxon>Annelida</taxon>
        <taxon>Clitellata</taxon>
        <taxon>Hirudinea</taxon>
        <taxon>Rhynchobdellida</taxon>
        <taxon>Glossiphoniidae</taxon>
        <taxon>Helobdella</taxon>
    </lineage>
</organism>
<dbReference type="EnsemblMetazoa" id="HelroT160882">
    <property type="protein sequence ID" value="HelroP160882"/>
    <property type="gene ID" value="HelroG160882"/>
</dbReference>
<dbReference type="RefSeq" id="XP_009016055.1">
    <property type="nucleotide sequence ID" value="XM_009017807.1"/>
</dbReference>
<dbReference type="EMBL" id="AMQM01000679">
    <property type="status" value="NOT_ANNOTATED_CDS"/>
    <property type="molecule type" value="Genomic_DNA"/>
</dbReference>
<dbReference type="InParanoid" id="T1EQU1"/>
<keyword evidence="4" id="KW-1185">Reference proteome</keyword>
<dbReference type="HOGENOM" id="CLU_1564557_0_0_1"/>
<reference evidence="2 4" key="2">
    <citation type="journal article" date="2013" name="Nature">
        <title>Insights into bilaterian evolution from three spiralian genomes.</title>
        <authorList>
            <person name="Simakov O."/>
            <person name="Marletaz F."/>
            <person name="Cho S.J."/>
            <person name="Edsinger-Gonzales E."/>
            <person name="Havlak P."/>
            <person name="Hellsten U."/>
            <person name="Kuo D.H."/>
            <person name="Larsson T."/>
            <person name="Lv J."/>
            <person name="Arendt D."/>
            <person name="Savage R."/>
            <person name="Osoegawa K."/>
            <person name="de Jong P."/>
            <person name="Grimwood J."/>
            <person name="Chapman J.A."/>
            <person name="Shapiro H."/>
            <person name="Aerts A."/>
            <person name="Otillar R.P."/>
            <person name="Terry A.Y."/>
            <person name="Boore J.L."/>
            <person name="Grigoriev I.V."/>
            <person name="Lindberg D.R."/>
            <person name="Seaver E.C."/>
            <person name="Weisblat D.A."/>
            <person name="Putnam N.H."/>
            <person name="Rokhsar D.S."/>
        </authorList>
    </citation>
    <scope>NUCLEOTIDE SEQUENCE</scope>
</reference>
<evidence type="ECO:0000313" key="3">
    <source>
        <dbReference type="EnsemblMetazoa" id="HelroP160882"/>
    </source>
</evidence>
<evidence type="ECO:0000313" key="4">
    <source>
        <dbReference type="Proteomes" id="UP000015101"/>
    </source>
</evidence>
<evidence type="ECO:0000256" key="1">
    <source>
        <dbReference type="SAM" id="Phobius"/>
    </source>
</evidence>
<reference evidence="4" key="1">
    <citation type="submission" date="2012-12" db="EMBL/GenBank/DDBJ databases">
        <authorList>
            <person name="Hellsten U."/>
            <person name="Grimwood J."/>
            <person name="Chapman J.A."/>
            <person name="Shapiro H."/>
            <person name="Aerts A."/>
            <person name="Otillar R.P."/>
            <person name="Terry A.Y."/>
            <person name="Boore J.L."/>
            <person name="Simakov O."/>
            <person name="Marletaz F."/>
            <person name="Cho S.-J."/>
            <person name="Edsinger-Gonzales E."/>
            <person name="Havlak P."/>
            <person name="Kuo D.-H."/>
            <person name="Larsson T."/>
            <person name="Lv J."/>
            <person name="Arendt D."/>
            <person name="Savage R."/>
            <person name="Osoegawa K."/>
            <person name="de Jong P."/>
            <person name="Lindberg D.R."/>
            <person name="Seaver E.C."/>
            <person name="Weisblat D.A."/>
            <person name="Putnam N.H."/>
            <person name="Grigoriev I.V."/>
            <person name="Rokhsar D.S."/>
        </authorList>
    </citation>
    <scope>NUCLEOTIDE SEQUENCE</scope>
</reference>
<dbReference type="KEGG" id="hro:HELRODRAFT_160882"/>
<keyword evidence="1" id="KW-1133">Transmembrane helix</keyword>
<proteinExistence type="predicted"/>
<dbReference type="GeneID" id="20198941"/>
<dbReference type="AlphaFoldDB" id="T1EQU1"/>
<gene>
    <name evidence="3" type="primary">20198941</name>
    <name evidence="2" type="ORF">HELRODRAFT_160882</name>
</gene>
<dbReference type="Proteomes" id="UP000015101">
    <property type="component" value="Unassembled WGS sequence"/>
</dbReference>
<accession>T1EQU1</accession>
<reference evidence="3" key="3">
    <citation type="submission" date="2015-06" db="UniProtKB">
        <authorList>
            <consortium name="EnsemblMetazoa"/>
        </authorList>
    </citation>
    <scope>IDENTIFICATION</scope>
</reference>
<protein>
    <submittedName>
        <fullName evidence="2 3">Uncharacterized protein</fullName>
    </submittedName>
</protein>
<sequence length="171" mass="19082">MCQGNPILRILGFTFLLIAILASGIGLFAPFWIRNKKADPFGSFKTAVGKAADDTLDSLKEAFTGKDKEKHSDGALPSTTTIHTPMKNQKLTTTTVWEMEVDNDNLDNFNIKKKKRQTGRESTLANIGGVIIPTPINPLADLQSTSATKYDDKWFWEDTNMILWRFSLDGK</sequence>
<dbReference type="CTD" id="20198941"/>
<keyword evidence="1" id="KW-0812">Transmembrane</keyword>
<keyword evidence="1" id="KW-0472">Membrane</keyword>